<feature type="transmembrane region" description="Helical" evidence="1">
    <location>
        <begin position="30"/>
        <end position="49"/>
    </location>
</feature>
<keyword evidence="1" id="KW-0472">Membrane</keyword>
<reference evidence="2" key="2">
    <citation type="submission" date="2022-10" db="EMBL/GenBank/DDBJ databases">
        <authorList>
            <person name="Landa B."/>
            <person name="Arias-Giraldo L.F."/>
            <person name="Roman-Ecija M."/>
            <person name="Velasco-Amo M.P."/>
            <person name="De La Fuente L."/>
            <person name="Marco-Noales E."/>
            <person name="Moralejo E."/>
        </authorList>
    </citation>
    <scope>NUCLEOTIDE SEQUENCE</scope>
    <source>
        <strain evidence="2">CFBP8073</strain>
    </source>
</reference>
<dbReference type="RefSeq" id="WP_004088299.1">
    <property type="nucleotide sequence ID" value="NZ_CP040799.1"/>
</dbReference>
<gene>
    <name evidence="2" type="ORF">OK117_06960</name>
</gene>
<evidence type="ECO:0000313" key="2">
    <source>
        <dbReference type="EMBL" id="WCF27400.1"/>
    </source>
</evidence>
<keyword evidence="1" id="KW-0812">Transmembrane</keyword>
<dbReference type="AlphaFoldDB" id="A0AAJ5UGT6"/>
<reference evidence="2" key="1">
    <citation type="journal article" date="2022" name="Phytopathology">
        <title>Complete circularized genome resources of seven strains of Xylella fastidiosa subsp. fastidiosa using hybrid assembly reveals unknown plasmids.</title>
        <authorList>
            <person name="Velasco-Amo M.D.P."/>
            <person name="Arias-Giraldo L.F.F."/>
            <person name="Ecija M.R."/>
            <person name="De La Fuente L."/>
            <person name="Marco-Noales E."/>
            <person name="Moralejo E."/>
            <person name="Navas-Cort J.A."/>
            <person name="Landa B.B."/>
        </authorList>
    </citation>
    <scope>NUCLEOTIDE SEQUENCE</scope>
    <source>
        <strain evidence="2">CFBP8073</strain>
    </source>
</reference>
<keyword evidence="1" id="KW-1133">Transmembrane helix</keyword>
<dbReference type="Proteomes" id="UP001211513">
    <property type="component" value="Chromosome"/>
</dbReference>
<sequence>MSMVSEDDPVTVLMCCHWVMHSSALNDGRYLLTILFIGVLGVDLMWRCIEDRVLVYRFVVSLIIDNQKTKVVLRPSACVVEDGFVLDRRTEIG</sequence>
<dbReference type="GeneID" id="93905094"/>
<accession>A0AAJ5UGT6</accession>
<evidence type="ECO:0000313" key="3">
    <source>
        <dbReference type="Proteomes" id="UP001211513"/>
    </source>
</evidence>
<evidence type="ECO:0000256" key="1">
    <source>
        <dbReference type="SAM" id="Phobius"/>
    </source>
</evidence>
<evidence type="ECO:0008006" key="4">
    <source>
        <dbReference type="Google" id="ProtNLM"/>
    </source>
</evidence>
<proteinExistence type="predicted"/>
<protein>
    <recommendedName>
        <fullName evidence="4">Transmembrane protein</fullName>
    </recommendedName>
</protein>
<name>A0AAJ5UGT6_XYLFS</name>
<organism evidence="2 3">
    <name type="scientific">Xylella fastidiosa subsp. fastidiosa</name>
    <dbReference type="NCBI Taxonomy" id="644356"/>
    <lineage>
        <taxon>Bacteria</taxon>
        <taxon>Pseudomonadati</taxon>
        <taxon>Pseudomonadota</taxon>
        <taxon>Gammaproteobacteria</taxon>
        <taxon>Lysobacterales</taxon>
        <taxon>Lysobacteraceae</taxon>
        <taxon>Xylella</taxon>
    </lineage>
</organism>
<dbReference type="EMBL" id="CP109886">
    <property type="protein sequence ID" value="WCF27400.1"/>
    <property type="molecule type" value="Genomic_DNA"/>
</dbReference>